<dbReference type="Gene3D" id="3.40.50.720">
    <property type="entry name" value="NAD(P)-binding Rossmann-like Domain"/>
    <property type="match status" value="1"/>
</dbReference>
<proteinExistence type="inferred from homology"/>
<dbReference type="PANTHER" id="PTHR21363:SF0">
    <property type="entry name" value="PREPHENATE DEHYDROGENASE [NADP(+)]"/>
    <property type="match status" value="1"/>
</dbReference>
<comment type="pathway">
    <text evidence="3">Amino-acid biosynthesis.</text>
</comment>
<organism evidence="5 6">
    <name type="scientific">Candidatus Ruthenibacterium merdavium</name>
    <dbReference type="NCBI Taxonomy" id="2838752"/>
    <lineage>
        <taxon>Bacteria</taxon>
        <taxon>Bacillati</taxon>
        <taxon>Bacillota</taxon>
        <taxon>Clostridia</taxon>
        <taxon>Eubacteriales</taxon>
        <taxon>Oscillospiraceae</taxon>
        <taxon>Ruthenibacterium</taxon>
    </lineage>
</organism>
<dbReference type="Pfam" id="PF02153">
    <property type="entry name" value="PDH_N"/>
    <property type="match status" value="1"/>
</dbReference>
<dbReference type="InterPro" id="IPR008927">
    <property type="entry name" value="6-PGluconate_DH-like_C_sf"/>
</dbReference>
<evidence type="ECO:0000259" key="4">
    <source>
        <dbReference type="PROSITE" id="PS51176"/>
    </source>
</evidence>
<reference evidence="5" key="1">
    <citation type="journal article" date="2021" name="PeerJ">
        <title>Extensive microbial diversity within the chicken gut microbiome revealed by metagenomics and culture.</title>
        <authorList>
            <person name="Gilroy R."/>
            <person name="Ravi A."/>
            <person name="Getino M."/>
            <person name="Pursley I."/>
            <person name="Horton D.L."/>
            <person name="Alikhan N.F."/>
            <person name="Baker D."/>
            <person name="Gharbi K."/>
            <person name="Hall N."/>
            <person name="Watson M."/>
            <person name="Adriaenssens E.M."/>
            <person name="Foster-Nyarko E."/>
            <person name="Jarju S."/>
            <person name="Secka A."/>
            <person name="Antonio M."/>
            <person name="Oren A."/>
            <person name="Chaudhuri R.R."/>
            <person name="La Ragione R."/>
            <person name="Hildebrand F."/>
            <person name="Pallen M.J."/>
        </authorList>
    </citation>
    <scope>NUCLEOTIDE SEQUENCE</scope>
    <source>
        <strain evidence="5">5933</strain>
    </source>
</reference>
<dbReference type="PROSITE" id="PS51176">
    <property type="entry name" value="PDH_ADH"/>
    <property type="match status" value="1"/>
</dbReference>
<comment type="caution">
    <text evidence="5">The sequence shown here is derived from an EMBL/GenBank/DDBJ whole genome shotgun (WGS) entry which is preliminary data.</text>
</comment>
<gene>
    <name evidence="5" type="ORF">H9698_08510</name>
</gene>
<dbReference type="AlphaFoldDB" id="A0A9D2Q7G9"/>
<evidence type="ECO:0000313" key="5">
    <source>
        <dbReference type="EMBL" id="HJC72815.1"/>
    </source>
</evidence>
<dbReference type="GO" id="GO:0004665">
    <property type="term" value="F:prephenate dehydrogenase (NADP+) activity"/>
    <property type="evidence" value="ECO:0007669"/>
    <property type="project" value="InterPro"/>
</dbReference>
<dbReference type="InterPro" id="IPR003099">
    <property type="entry name" value="Prephen_DH"/>
</dbReference>
<dbReference type="PANTHER" id="PTHR21363">
    <property type="entry name" value="PREPHENATE DEHYDROGENASE"/>
    <property type="match status" value="1"/>
</dbReference>
<dbReference type="Pfam" id="PF20463">
    <property type="entry name" value="PDH_C"/>
    <property type="match status" value="1"/>
</dbReference>
<evidence type="ECO:0000313" key="6">
    <source>
        <dbReference type="Proteomes" id="UP000823918"/>
    </source>
</evidence>
<dbReference type="InterPro" id="IPR046826">
    <property type="entry name" value="PDH_N"/>
</dbReference>
<dbReference type="GO" id="GO:0070403">
    <property type="term" value="F:NAD+ binding"/>
    <property type="evidence" value="ECO:0007669"/>
    <property type="project" value="InterPro"/>
</dbReference>
<comment type="similarity">
    <text evidence="1">Belongs to the prephenate/arogenate dehydrogenase family.</text>
</comment>
<evidence type="ECO:0000256" key="1">
    <source>
        <dbReference type="ARBA" id="ARBA00007964"/>
    </source>
</evidence>
<name>A0A9D2Q7G9_9FIRM</name>
<dbReference type="InterPro" id="IPR036291">
    <property type="entry name" value="NAD(P)-bd_dom_sf"/>
</dbReference>
<keyword evidence="2" id="KW-0560">Oxidoreductase</keyword>
<dbReference type="SUPFAM" id="SSF48179">
    <property type="entry name" value="6-phosphogluconate dehydrogenase C-terminal domain-like"/>
    <property type="match status" value="1"/>
</dbReference>
<dbReference type="EMBL" id="DWWA01000042">
    <property type="protein sequence ID" value="HJC72815.1"/>
    <property type="molecule type" value="Genomic_DNA"/>
</dbReference>
<dbReference type="InterPro" id="IPR046825">
    <property type="entry name" value="PDH_C"/>
</dbReference>
<evidence type="ECO:0000256" key="3">
    <source>
        <dbReference type="ARBA" id="ARBA00029440"/>
    </source>
</evidence>
<evidence type="ECO:0000256" key="2">
    <source>
        <dbReference type="ARBA" id="ARBA00023002"/>
    </source>
</evidence>
<dbReference type="Gene3D" id="1.10.3660.10">
    <property type="entry name" value="6-phosphogluconate dehydrogenase C-terminal like domain"/>
    <property type="match status" value="1"/>
</dbReference>
<feature type="domain" description="Prephenate/arogenate dehydrogenase" evidence="4">
    <location>
        <begin position="4"/>
        <end position="288"/>
    </location>
</feature>
<dbReference type="SUPFAM" id="SSF51735">
    <property type="entry name" value="NAD(P)-binding Rossmann-fold domains"/>
    <property type="match status" value="1"/>
</dbReference>
<accession>A0A9D2Q7G9</accession>
<dbReference type="GO" id="GO:0006571">
    <property type="term" value="P:tyrosine biosynthetic process"/>
    <property type="evidence" value="ECO:0007669"/>
    <property type="project" value="InterPro"/>
</dbReference>
<sequence>MKQREFCIVGLGLLGGSYAMALSRAGGRVTAVDVRREALEYAKEQGWIQAGALPEDAPALLHDAQVIVLGLYPQDIMPWIMQYQQHFRPGVLLTDVCGVKRAVVSRVQEILRPDAELIACHPMAGKEVSGVEYADCAIFRPANFLITPTEKNTPEAIQFAHELGKTLGFARITELSCEKHDEMIGYVSQLTHAIAVALMNANDDPELPLTTGDSFRDLTRIAKINDKLWSELFLENSDLLIQEIDRFSQELQKIRTALQQEDKETLCTMFRASTERRRLFDRTEALKTQKS</sequence>
<reference evidence="5" key="2">
    <citation type="submission" date="2021-04" db="EMBL/GenBank/DDBJ databases">
        <authorList>
            <person name="Gilroy R."/>
        </authorList>
    </citation>
    <scope>NUCLEOTIDE SEQUENCE</scope>
    <source>
        <strain evidence="5">5933</strain>
    </source>
</reference>
<protein>
    <submittedName>
        <fullName evidence="5">Prephenate dehydrogenase</fullName>
    </submittedName>
</protein>
<dbReference type="InterPro" id="IPR050812">
    <property type="entry name" value="Preph/Arog_dehydrog"/>
</dbReference>
<dbReference type="Proteomes" id="UP000823918">
    <property type="component" value="Unassembled WGS sequence"/>
</dbReference>
<dbReference type="GO" id="GO:0008977">
    <property type="term" value="F:prephenate dehydrogenase (NAD+) activity"/>
    <property type="evidence" value="ECO:0007669"/>
    <property type="project" value="InterPro"/>
</dbReference>